<gene>
    <name evidence="5" type="ORF">NIES593_18635</name>
</gene>
<organism evidence="5 6">
    <name type="scientific">Hydrococcus rivularis NIES-593</name>
    <dbReference type="NCBI Taxonomy" id="1921803"/>
    <lineage>
        <taxon>Bacteria</taxon>
        <taxon>Bacillati</taxon>
        <taxon>Cyanobacteriota</taxon>
        <taxon>Cyanophyceae</taxon>
        <taxon>Pleurocapsales</taxon>
        <taxon>Hydrococcaceae</taxon>
        <taxon>Hydrococcus</taxon>
    </lineage>
</organism>
<evidence type="ECO:0000256" key="2">
    <source>
        <dbReference type="ARBA" id="ARBA00023315"/>
    </source>
</evidence>
<comment type="similarity">
    <text evidence="3">Belongs to the acetyltransferase family. RimJ subfamily.</text>
</comment>
<feature type="domain" description="N-acetyltransferase" evidence="4">
    <location>
        <begin position="21"/>
        <end position="187"/>
    </location>
</feature>
<accession>A0A1U7HA94</accession>
<reference evidence="5 6" key="1">
    <citation type="submission" date="2016-11" db="EMBL/GenBank/DDBJ databases">
        <title>Draft Genome Sequences of Nine Cyanobacterial Strains from Diverse Habitats.</title>
        <authorList>
            <person name="Zhu T."/>
            <person name="Hou S."/>
            <person name="Lu X."/>
            <person name="Hess W.R."/>
        </authorList>
    </citation>
    <scope>NUCLEOTIDE SEQUENCE [LARGE SCALE GENOMIC DNA]</scope>
    <source>
        <strain evidence="5 6">NIES-593</strain>
    </source>
</reference>
<dbReference type="EMBL" id="MRCB01000030">
    <property type="protein sequence ID" value="OKH20461.1"/>
    <property type="molecule type" value="Genomic_DNA"/>
</dbReference>
<dbReference type="GO" id="GO:0005737">
    <property type="term" value="C:cytoplasm"/>
    <property type="evidence" value="ECO:0007669"/>
    <property type="project" value="TreeGrafter"/>
</dbReference>
<sequence length="187" mass="21610">MDSEINQEGFQVFPYLQGERVFLRLATVDDIPQIISFYQNNAAHFEKVASAKPHEFYTLEFWKNTIITSQQDYQNDKACNLFIFDLTNNIVGFINFFSFIRGAFHACILGYGLTETTREKGLMTEALKLAINFVFNDLNMHRIMANYSPTNECSGRLLRRLNFVVEGYAIDYLRIHSKSGLFHSDCS</sequence>
<dbReference type="Proteomes" id="UP000186868">
    <property type="component" value="Unassembled WGS sequence"/>
</dbReference>
<proteinExistence type="inferred from homology"/>
<evidence type="ECO:0000256" key="1">
    <source>
        <dbReference type="ARBA" id="ARBA00022679"/>
    </source>
</evidence>
<dbReference type="InterPro" id="IPR051531">
    <property type="entry name" value="N-acetyltransferase"/>
</dbReference>
<evidence type="ECO:0000259" key="4">
    <source>
        <dbReference type="PROSITE" id="PS51186"/>
    </source>
</evidence>
<name>A0A1U7HA94_9CYAN</name>
<evidence type="ECO:0000256" key="3">
    <source>
        <dbReference type="ARBA" id="ARBA00038502"/>
    </source>
</evidence>
<protein>
    <recommendedName>
        <fullName evidence="4">N-acetyltransferase domain-containing protein</fullName>
    </recommendedName>
</protein>
<dbReference type="GO" id="GO:0008999">
    <property type="term" value="F:protein-N-terminal-alanine acetyltransferase activity"/>
    <property type="evidence" value="ECO:0007669"/>
    <property type="project" value="TreeGrafter"/>
</dbReference>
<dbReference type="PROSITE" id="PS51186">
    <property type="entry name" value="GNAT"/>
    <property type="match status" value="1"/>
</dbReference>
<evidence type="ECO:0000313" key="5">
    <source>
        <dbReference type="EMBL" id="OKH20461.1"/>
    </source>
</evidence>
<keyword evidence="6" id="KW-1185">Reference proteome</keyword>
<dbReference type="Gene3D" id="3.40.630.30">
    <property type="match status" value="1"/>
</dbReference>
<keyword evidence="2" id="KW-0012">Acyltransferase</keyword>
<dbReference type="AlphaFoldDB" id="A0A1U7HA94"/>
<dbReference type="PANTHER" id="PTHR43792:SF8">
    <property type="entry name" value="[RIBOSOMAL PROTEIN US5]-ALANINE N-ACETYLTRANSFERASE"/>
    <property type="match status" value="1"/>
</dbReference>
<dbReference type="InterPro" id="IPR000182">
    <property type="entry name" value="GNAT_dom"/>
</dbReference>
<dbReference type="STRING" id="1921803.NIES593_18635"/>
<dbReference type="InterPro" id="IPR016181">
    <property type="entry name" value="Acyl_CoA_acyltransferase"/>
</dbReference>
<evidence type="ECO:0000313" key="6">
    <source>
        <dbReference type="Proteomes" id="UP000186868"/>
    </source>
</evidence>
<dbReference type="SUPFAM" id="SSF55729">
    <property type="entry name" value="Acyl-CoA N-acyltransferases (Nat)"/>
    <property type="match status" value="1"/>
</dbReference>
<dbReference type="Pfam" id="PF13302">
    <property type="entry name" value="Acetyltransf_3"/>
    <property type="match status" value="1"/>
</dbReference>
<keyword evidence="1" id="KW-0808">Transferase</keyword>
<dbReference type="PANTHER" id="PTHR43792">
    <property type="entry name" value="GNAT FAMILY, PUTATIVE (AFU_ORTHOLOGUE AFUA_3G00765)-RELATED-RELATED"/>
    <property type="match status" value="1"/>
</dbReference>
<comment type="caution">
    <text evidence="5">The sequence shown here is derived from an EMBL/GenBank/DDBJ whole genome shotgun (WGS) entry which is preliminary data.</text>
</comment>